<dbReference type="Gene3D" id="3.50.50.60">
    <property type="entry name" value="FAD/NAD(P)-binding domain"/>
    <property type="match status" value="1"/>
</dbReference>
<evidence type="ECO:0000259" key="2">
    <source>
        <dbReference type="Pfam" id="PF01266"/>
    </source>
</evidence>
<dbReference type="GO" id="GO:0005737">
    <property type="term" value="C:cytoplasm"/>
    <property type="evidence" value="ECO:0007669"/>
    <property type="project" value="TreeGrafter"/>
</dbReference>
<evidence type="ECO:0000256" key="1">
    <source>
        <dbReference type="SAM" id="MobiDB-lite"/>
    </source>
</evidence>
<dbReference type="Gene3D" id="3.30.9.10">
    <property type="entry name" value="D-Amino Acid Oxidase, subunit A, domain 2"/>
    <property type="match status" value="1"/>
</dbReference>
<feature type="domain" description="FAD dependent oxidoreductase" evidence="2">
    <location>
        <begin position="59"/>
        <end position="441"/>
    </location>
</feature>
<evidence type="ECO:0000313" key="3">
    <source>
        <dbReference type="EMBL" id="SMY23925.1"/>
    </source>
</evidence>
<accession>A0A1Y6LHV9</accession>
<sequence length="475" mass="52053">MAPHASTPPSTSPPPSYPPSIPPSLPHPSPSTSHWHQTTPSFPYRNHNSTTPPPSHSPIVVLGSGLSASLLAYTLLTTHSLPPTSLLLLEARSACSGATSRNAGHCRPDAFRGFAAYARIHGVEQAKKILLSERETFERVRAFVREMGVECDFEDTVTRDVCLTEEFAREEGEALKGLREVGGDVEHVRVFDGEGEAVGRSGVEGAKAVYEWPAGSVHPAKLAGWLLRECVERGVGLWTYCAAEKVERDADGEGEGWIVTTPRGRVKAEKVVHCTNAYAAYLLPQLRDFLTPNRAQAHAFPPVEGLEVRKETMSLRYGLKHFFSFIQRREDGTVIFGTSRENPSWTQSTRDGLITFDDSGYNAEVALTAEREHTKLSPSQTIPPNHGDVPGNYWTGIIAMTPDSVPLVGPIDGLDGQYICAGFNGHGMARIWTAAPGLAKLIMGEEWAATGLPECFRYSEERLEKAKRRDLKSVW</sequence>
<dbReference type="InterPro" id="IPR006076">
    <property type="entry name" value="FAD-dep_OxRdtase"/>
</dbReference>
<feature type="compositionally biased region" description="Low complexity" evidence="1">
    <location>
        <begin position="30"/>
        <end position="50"/>
    </location>
</feature>
<gene>
    <name evidence="3" type="ORF">ZT1A5_G5366</name>
</gene>
<protein>
    <recommendedName>
        <fullName evidence="2">FAD dependent oxidoreductase domain-containing protein</fullName>
    </recommendedName>
</protein>
<reference evidence="3 4" key="1">
    <citation type="submission" date="2016-10" db="EMBL/GenBank/DDBJ databases">
        <authorList>
            <person name="Varghese N."/>
        </authorList>
    </citation>
    <scope>NUCLEOTIDE SEQUENCE [LARGE SCALE GENOMIC DNA]</scope>
</reference>
<dbReference type="SUPFAM" id="SSF51905">
    <property type="entry name" value="FAD/NAD(P)-binding domain"/>
    <property type="match status" value="1"/>
</dbReference>
<name>A0A1Y6LHV9_ZYMTR</name>
<feature type="compositionally biased region" description="Pro residues" evidence="1">
    <location>
        <begin position="10"/>
        <end position="29"/>
    </location>
</feature>
<dbReference type="InterPro" id="IPR036188">
    <property type="entry name" value="FAD/NAD-bd_sf"/>
</dbReference>
<dbReference type="Pfam" id="PF01266">
    <property type="entry name" value="DAO"/>
    <property type="match status" value="1"/>
</dbReference>
<proteinExistence type="predicted"/>
<dbReference type="PANTHER" id="PTHR13847">
    <property type="entry name" value="SARCOSINE DEHYDROGENASE-RELATED"/>
    <property type="match status" value="1"/>
</dbReference>
<dbReference type="AlphaFoldDB" id="A0A1Y6LHV9"/>
<dbReference type="PANTHER" id="PTHR13847:SF260">
    <property type="entry name" value="FAD DEPENDENT OXIDOREDUCTASE DOMAIN-CONTAINING PROTEIN"/>
    <property type="match status" value="1"/>
</dbReference>
<organism evidence="3 4">
    <name type="scientific">Zymoseptoria tritici ST99CH_1A5</name>
    <dbReference type="NCBI Taxonomy" id="1276529"/>
    <lineage>
        <taxon>Eukaryota</taxon>
        <taxon>Fungi</taxon>
        <taxon>Dikarya</taxon>
        <taxon>Ascomycota</taxon>
        <taxon>Pezizomycotina</taxon>
        <taxon>Dothideomycetes</taxon>
        <taxon>Dothideomycetidae</taxon>
        <taxon>Mycosphaerellales</taxon>
        <taxon>Mycosphaerellaceae</taxon>
        <taxon>Zymoseptoria</taxon>
    </lineage>
</organism>
<dbReference type="Proteomes" id="UP000215453">
    <property type="component" value="Chromosome 4"/>
</dbReference>
<feature type="region of interest" description="Disordered" evidence="1">
    <location>
        <begin position="1"/>
        <end position="56"/>
    </location>
</feature>
<evidence type="ECO:0000313" key="4">
    <source>
        <dbReference type="Proteomes" id="UP000215453"/>
    </source>
</evidence>
<dbReference type="EMBL" id="LT882679">
    <property type="protein sequence ID" value="SMY23925.1"/>
    <property type="molecule type" value="Genomic_DNA"/>
</dbReference>